<evidence type="ECO:0000259" key="5">
    <source>
        <dbReference type="SMART" id="SM00903"/>
    </source>
</evidence>
<evidence type="ECO:0000313" key="6">
    <source>
        <dbReference type="EMBL" id="OJG14789.1"/>
    </source>
</evidence>
<name>A0A1L8R4V5_9ENTE</name>
<dbReference type="PANTHER" id="PTHR33798:SF5">
    <property type="entry name" value="FLAVIN REDUCTASE LIKE DOMAIN-CONTAINING PROTEIN"/>
    <property type="match status" value="1"/>
</dbReference>
<keyword evidence="3" id="KW-0288">FMN</keyword>
<evidence type="ECO:0000256" key="4">
    <source>
        <dbReference type="ARBA" id="ARBA00038054"/>
    </source>
</evidence>
<dbReference type="GO" id="GO:0010181">
    <property type="term" value="F:FMN binding"/>
    <property type="evidence" value="ECO:0007669"/>
    <property type="project" value="InterPro"/>
</dbReference>
<evidence type="ECO:0000313" key="7">
    <source>
        <dbReference type="EMBL" id="PAB01162.1"/>
    </source>
</evidence>
<dbReference type="InterPro" id="IPR012349">
    <property type="entry name" value="Split_barrel_FMN-bd"/>
</dbReference>
<protein>
    <recommendedName>
        <fullName evidence="5">Flavin reductase like domain-containing protein</fullName>
    </recommendedName>
</protein>
<dbReference type="EMBL" id="LHUG01000005">
    <property type="protein sequence ID" value="PAB01162.1"/>
    <property type="molecule type" value="Genomic_DNA"/>
</dbReference>
<dbReference type="InterPro" id="IPR002563">
    <property type="entry name" value="Flavin_Rdtase-like_dom"/>
</dbReference>
<dbReference type="GO" id="GO:0016646">
    <property type="term" value="F:oxidoreductase activity, acting on the CH-NH group of donors, NAD or NADP as acceptor"/>
    <property type="evidence" value="ECO:0007669"/>
    <property type="project" value="UniProtKB-ARBA"/>
</dbReference>
<evidence type="ECO:0000256" key="2">
    <source>
        <dbReference type="ARBA" id="ARBA00022630"/>
    </source>
</evidence>
<comment type="similarity">
    <text evidence="4">Belongs to the flavoredoxin family.</text>
</comment>
<evidence type="ECO:0000313" key="9">
    <source>
        <dbReference type="Proteomes" id="UP000216797"/>
    </source>
</evidence>
<dbReference type="RefSeq" id="WP_071865081.1">
    <property type="nucleotide sequence ID" value="NZ_JBHLVQ010000002.1"/>
</dbReference>
<dbReference type="Gene3D" id="2.30.110.10">
    <property type="entry name" value="Electron Transport, Fmn-binding Protein, Chain A"/>
    <property type="match status" value="1"/>
</dbReference>
<comment type="cofactor">
    <cofactor evidence="1">
        <name>FMN</name>
        <dbReference type="ChEBI" id="CHEBI:58210"/>
    </cofactor>
</comment>
<dbReference type="Pfam" id="PF01613">
    <property type="entry name" value="Flavin_Reduct"/>
    <property type="match status" value="1"/>
</dbReference>
<dbReference type="SUPFAM" id="SSF50475">
    <property type="entry name" value="FMN-binding split barrel"/>
    <property type="match status" value="1"/>
</dbReference>
<dbReference type="STRING" id="317010.RU96_GL000543"/>
<reference evidence="7 9" key="2">
    <citation type="submission" date="2015-08" db="EMBL/GenBank/DDBJ databases">
        <title>Enterococcus genome sequence.</title>
        <authorList>
            <person name="Acedo J.Z."/>
            <person name="Vederas J.C."/>
        </authorList>
    </citation>
    <scope>NUCLEOTIDE SEQUENCE [LARGE SCALE GENOMIC DNA]</scope>
    <source>
        <strain evidence="7 9">49</strain>
    </source>
</reference>
<dbReference type="OrthoDB" id="9794638at2"/>
<comment type="caution">
    <text evidence="6">The sequence shown here is derived from an EMBL/GenBank/DDBJ whole genome shotgun (WGS) entry which is preliminary data.</text>
</comment>
<evidence type="ECO:0000256" key="3">
    <source>
        <dbReference type="ARBA" id="ARBA00022643"/>
    </source>
</evidence>
<dbReference type="AlphaFoldDB" id="A0A1L8R4V5"/>
<dbReference type="EMBL" id="JXKG01000013">
    <property type="protein sequence ID" value="OJG14789.1"/>
    <property type="molecule type" value="Genomic_DNA"/>
</dbReference>
<dbReference type="PANTHER" id="PTHR33798">
    <property type="entry name" value="FLAVOPROTEIN OXYGENASE"/>
    <property type="match status" value="1"/>
</dbReference>
<dbReference type="Proteomes" id="UP000182835">
    <property type="component" value="Unassembled WGS sequence"/>
</dbReference>
<evidence type="ECO:0000256" key="1">
    <source>
        <dbReference type="ARBA" id="ARBA00001917"/>
    </source>
</evidence>
<accession>A0A1L8R4V5</accession>
<dbReference type="SMART" id="SM00903">
    <property type="entry name" value="Flavin_Reduct"/>
    <property type="match status" value="1"/>
</dbReference>
<reference evidence="6 8" key="1">
    <citation type="submission" date="2014-12" db="EMBL/GenBank/DDBJ databases">
        <title>Draft genome sequences of 29 type strains of Enterococci.</title>
        <authorList>
            <person name="Zhong Z."/>
            <person name="Sun Z."/>
            <person name="Liu W."/>
            <person name="Zhang W."/>
            <person name="Zhang H."/>
        </authorList>
    </citation>
    <scope>NUCLEOTIDE SEQUENCE [LARGE SCALE GENOMIC DNA]</scope>
    <source>
        <strain evidence="6 8">DSM 21207</strain>
    </source>
</reference>
<keyword evidence="2" id="KW-0285">Flavoprotein</keyword>
<feature type="domain" description="Flavin reductase like" evidence="5">
    <location>
        <begin position="22"/>
        <end position="172"/>
    </location>
</feature>
<keyword evidence="9" id="KW-1185">Reference proteome</keyword>
<proteinExistence type="inferred from homology"/>
<dbReference type="Proteomes" id="UP000216797">
    <property type="component" value="Unassembled WGS sequence"/>
</dbReference>
<organism evidence="6 8">
    <name type="scientific">Enterococcus canintestini</name>
    <dbReference type="NCBI Taxonomy" id="317010"/>
    <lineage>
        <taxon>Bacteria</taxon>
        <taxon>Bacillati</taxon>
        <taxon>Bacillota</taxon>
        <taxon>Bacilli</taxon>
        <taxon>Lactobacillales</taxon>
        <taxon>Enterococcaceae</taxon>
        <taxon>Enterococcus</taxon>
    </lineage>
</organism>
<evidence type="ECO:0000313" key="8">
    <source>
        <dbReference type="Proteomes" id="UP000182835"/>
    </source>
</evidence>
<sequence length="206" mass="22921">MIHFSAADLGAKQNYKFLTGAVSPRPIAWITTQNKESGIVNLAPFSFFTVVSSDLPYVLIATTRKNGQKKDTANNLSQTKEGVIHVVDENVLHQMNETAANLKPDESELALINLPTVKSHSVTPPGLVDPLIRLEVRLQQEISLPDDNGNIVSDLFILKVLDYYFAEKIFDVTKEYILSEKLRPVARLAGNNYSLFGEVLTLIRPQ</sequence>
<gene>
    <name evidence="7" type="ORF">AKL21_07910</name>
    <name evidence="6" type="ORF">RU96_GL000543</name>
</gene>